<feature type="domain" description="Peptidase S8/S53" evidence="5">
    <location>
        <begin position="387"/>
        <end position="537"/>
    </location>
</feature>
<name>A0A1T4KZV6_9BACT</name>
<dbReference type="Proteomes" id="UP000190389">
    <property type="component" value="Unassembled WGS sequence"/>
</dbReference>
<dbReference type="STRING" id="171291.SAMN02745154_00262"/>
<dbReference type="RefSeq" id="WP_078747008.1">
    <property type="nucleotide sequence ID" value="NZ_CP137850.1"/>
</dbReference>
<organism evidence="6 7">
    <name type="scientific">Mycoplasmopsis verecunda</name>
    <dbReference type="NCBI Taxonomy" id="171291"/>
    <lineage>
        <taxon>Bacteria</taxon>
        <taxon>Bacillati</taxon>
        <taxon>Mycoplasmatota</taxon>
        <taxon>Mycoplasmoidales</taxon>
        <taxon>Metamycoplasmataceae</taxon>
        <taxon>Mycoplasmopsis</taxon>
    </lineage>
</organism>
<sequence length="792" mass="92322">MKLQKILKLFPLGIVPLISLTSFVSASANNEINNAEKYYDLFKKLNIIDDIRSLPKQKTPSIGIIDGDYVDHSVYYTHSFSGKGTLYTFNDNVFADNINKYNIDDYFQLSISDKNKSDNGAKWYGEHANTIVDLMAGINGISRYSDIYSARVGWNIPDYPSNSNLTKFEWETYHWNKQLVKILRGMLYNNVSVVNMSLGFQTPFEIFNRVKWYRSISKFEKYINHLSFISKLEQKNIWDETEEWWKNKLSKYQLIIEDISVQSYKMQALYILNFYYRIMASSELYLSFWNIFIDSDSSSNKLVINEYSRINDVFDIPENVKDEFNKLNKNIEANFFETWLTSYIKYLWSDVITKGETEFEQVEFNKNINKFYNKFYLLNSFSEIIDSYANLYNMKIVISAGNSEGNLHILRYLSKYVKELQNKNNKYTNTEFDILNNTQPGKNSKNAIYVGSVNPWGYPSNFSTQGELFREDYPLVSSSGETKWNFNGNNEKIGLEKELIGTSFAAPTIAGFITLLEAKLNRRISIPEIKSALATYSKQYALGGNDVYYYFGDKGGTLNGAEYQGIHENNALHLSGYGVPDFKKVLASLKNHSDYWINIDFKQSNSDFLHNNKIIRHNANSKNATYTIHFNSSEVDEILKRLVSAENIKIPIIQYTNQQYKTTKTSLAWSNHLYKSFWNNINNDDKDIVYNQELKNIFIQVADVFDLYVQKPYQTEKDVHTKKLFSNGRNTTVEQIVITQRDRNDYLINDKLYLEIKMPNIKSKYKEMFIKQLKKFLLKNTLAVSTEVTNEK</sequence>
<keyword evidence="1" id="KW-0645">Protease</keyword>
<dbReference type="PROSITE" id="PS00138">
    <property type="entry name" value="SUBTILASE_SER"/>
    <property type="match status" value="1"/>
</dbReference>
<keyword evidence="4" id="KW-0732">Signal</keyword>
<dbReference type="InterPro" id="IPR036852">
    <property type="entry name" value="Peptidase_S8/S53_dom_sf"/>
</dbReference>
<evidence type="ECO:0000256" key="2">
    <source>
        <dbReference type="ARBA" id="ARBA00022801"/>
    </source>
</evidence>
<evidence type="ECO:0000256" key="4">
    <source>
        <dbReference type="SAM" id="SignalP"/>
    </source>
</evidence>
<dbReference type="InterPro" id="IPR023828">
    <property type="entry name" value="Peptidase_S8_Ser-AS"/>
</dbReference>
<dbReference type="EMBL" id="FUXF01000006">
    <property type="protein sequence ID" value="SJZ48014.1"/>
    <property type="molecule type" value="Genomic_DNA"/>
</dbReference>
<dbReference type="Gene3D" id="3.40.50.200">
    <property type="entry name" value="Peptidase S8/S53 domain"/>
    <property type="match status" value="1"/>
</dbReference>
<keyword evidence="7" id="KW-1185">Reference proteome</keyword>
<dbReference type="OrthoDB" id="394913at2"/>
<reference evidence="7" key="1">
    <citation type="submission" date="2017-02" db="EMBL/GenBank/DDBJ databases">
        <authorList>
            <person name="Varghese N."/>
            <person name="Submissions S."/>
        </authorList>
    </citation>
    <scope>NUCLEOTIDE SEQUENCE [LARGE SCALE GENOMIC DNA]</scope>
    <source>
        <strain evidence="7">ATCC 27862</strain>
    </source>
</reference>
<dbReference type="Pfam" id="PF00082">
    <property type="entry name" value="Peptidase_S8"/>
    <property type="match status" value="1"/>
</dbReference>
<keyword evidence="3" id="KW-0720">Serine protease</keyword>
<evidence type="ECO:0000313" key="6">
    <source>
        <dbReference type="EMBL" id="SJZ48014.1"/>
    </source>
</evidence>
<dbReference type="InterPro" id="IPR000209">
    <property type="entry name" value="Peptidase_S8/S53_dom"/>
</dbReference>
<evidence type="ECO:0000259" key="5">
    <source>
        <dbReference type="Pfam" id="PF00082"/>
    </source>
</evidence>
<feature type="signal peptide" evidence="4">
    <location>
        <begin position="1"/>
        <end position="28"/>
    </location>
</feature>
<protein>
    <submittedName>
        <fullName evidence="6">Subtilase family protein</fullName>
    </submittedName>
</protein>
<accession>A0A1T4KZV6</accession>
<keyword evidence="2" id="KW-0378">Hydrolase</keyword>
<dbReference type="GO" id="GO:0004252">
    <property type="term" value="F:serine-type endopeptidase activity"/>
    <property type="evidence" value="ECO:0007669"/>
    <property type="project" value="InterPro"/>
</dbReference>
<feature type="chain" id="PRO_5010573374" evidence="4">
    <location>
        <begin position="29"/>
        <end position="792"/>
    </location>
</feature>
<evidence type="ECO:0000313" key="7">
    <source>
        <dbReference type="Proteomes" id="UP000190389"/>
    </source>
</evidence>
<dbReference type="AlphaFoldDB" id="A0A1T4KZV6"/>
<gene>
    <name evidence="6" type="ORF">SAMN02745154_00262</name>
</gene>
<proteinExistence type="predicted"/>
<evidence type="ECO:0000256" key="1">
    <source>
        <dbReference type="ARBA" id="ARBA00022670"/>
    </source>
</evidence>
<dbReference type="GO" id="GO:0006508">
    <property type="term" value="P:proteolysis"/>
    <property type="evidence" value="ECO:0007669"/>
    <property type="project" value="UniProtKB-KW"/>
</dbReference>
<evidence type="ECO:0000256" key="3">
    <source>
        <dbReference type="ARBA" id="ARBA00022825"/>
    </source>
</evidence>
<dbReference type="SUPFAM" id="SSF52743">
    <property type="entry name" value="Subtilisin-like"/>
    <property type="match status" value="2"/>
</dbReference>